<comment type="subcellular location">
    <subcellularLocation>
        <location evidence="1">Membrane</location>
        <topology evidence="1">Multi-pass membrane protein</topology>
    </subcellularLocation>
</comment>
<feature type="domain" description="TRPM-like" evidence="7">
    <location>
        <begin position="462"/>
        <end position="597"/>
    </location>
</feature>
<dbReference type="PANTHER" id="PTHR13800">
    <property type="entry name" value="TRANSIENT RECEPTOR POTENTIAL CATION CHANNEL, SUBFAMILY M, MEMBER 6"/>
    <property type="match status" value="1"/>
</dbReference>
<sequence>MDSNEVESIALLQQEDEQYGCFKVINGESKPWCKLGKDLDAEKITNTWGIKNTHLLISYSDNQIDNKFNSRSSRLKSALEKIIRLSAAVVLTYDEPSILLQSVVENIEIESDLMPVVIAILPWETNTSIKKELLENGSNTACSYGHISHFVFCNDSQEYFNTYKLFADQLSRTFKIPFIAIINSHDQDDIFMSTDTSQFLKSLPRVESHRLSKQDDSEKEKCDVTTNKYSRDDITKKNTNDDLSKQGGISDPSNKSMTDINDDLSKKDKSNESTTDKNDDLSNHYLRDDKSTKGENVENSQEGANGGQAKKYKSNNEFDVECIDNASETDVSYESIFSDGSINESNTDRSDISLVMSSDDDVFRKTDLDMFNKIVATACKGNNKDVDYLKLVVVLNVNTNIITDLIIKSPKWDCEESHNYREHMLARAISLDYSSVTMCILTASEHIELGALEFGEPGHSSMKCIQTQVQAMGINMVQPDTKTDINELAFVWLFVWALFNGKFAVANKIWTTCIVSKIASSLLACLCIDFVKATIYNRNKWQEYDYHLKKYTKRAITKLNLCYKVKPAMAKLMLVRKRDDFGGSSILQIAKTNKEFIEQPACQDTINDIWMGSIELERNPKWKIGLCLILPIFASILLRFKEDKAHKIRNIHFLKAMAEKLYYFLNSPIVKFLYSTLSFIAFVLMFALDILFNVFDNYTFGDLWLMVWVANILTEEIKLFIDRAVCFRDPLTWMDITAIATFICGKSLQLTGFLDEGRILFAISFMTFTLRFLNVFSVLENIGPLLVIIGRMFKDLTRLLLILSVVYLSFAVTIQTVLYPVLTLNWLSISALITRHYWNIFGDFSKTLEELQGKHAHTIHAQL</sequence>
<evidence type="ECO:0000256" key="6">
    <source>
        <dbReference type="SAM" id="Phobius"/>
    </source>
</evidence>
<feature type="compositionally biased region" description="Basic and acidic residues" evidence="5">
    <location>
        <begin position="263"/>
        <end position="296"/>
    </location>
</feature>
<gene>
    <name evidence="8" type="ORF">DPMN_034802</name>
</gene>
<name>A0A9D4M6C7_DREPO</name>
<feature type="transmembrane region" description="Helical" evidence="6">
    <location>
        <begin position="759"/>
        <end position="779"/>
    </location>
</feature>
<dbReference type="InterPro" id="IPR050927">
    <property type="entry name" value="TRPM"/>
</dbReference>
<evidence type="ECO:0000256" key="1">
    <source>
        <dbReference type="ARBA" id="ARBA00004141"/>
    </source>
</evidence>
<comment type="caution">
    <text evidence="8">The sequence shown here is derived from an EMBL/GenBank/DDBJ whole genome shotgun (WGS) entry which is preliminary data.</text>
</comment>
<proteinExistence type="predicted"/>
<keyword evidence="3 6" id="KW-1133">Transmembrane helix</keyword>
<keyword evidence="4 6" id="KW-0472">Membrane</keyword>
<organism evidence="8 9">
    <name type="scientific">Dreissena polymorpha</name>
    <name type="common">Zebra mussel</name>
    <name type="synonym">Mytilus polymorpha</name>
    <dbReference type="NCBI Taxonomy" id="45954"/>
    <lineage>
        <taxon>Eukaryota</taxon>
        <taxon>Metazoa</taxon>
        <taxon>Spiralia</taxon>
        <taxon>Lophotrochozoa</taxon>
        <taxon>Mollusca</taxon>
        <taxon>Bivalvia</taxon>
        <taxon>Autobranchia</taxon>
        <taxon>Heteroconchia</taxon>
        <taxon>Euheterodonta</taxon>
        <taxon>Imparidentia</taxon>
        <taxon>Neoheterodontei</taxon>
        <taxon>Myida</taxon>
        <taxon>Dreissenoidea</taxon>
        <taxon>Dreissenidae</taxon>
        <taxon>Dreissena</taxon>
    </lineage>
</organism>
<dbReference type="Proteomes" id="UP000828390">
    <property type="component" value="Unassembled WGS sequence"/>
</dbReference>
<evidence type="ECO:0000313" key="8">
    <source>
        <dbReference type="EMBL" id="KAH3871595.1"/>
    </source>
</evidence>
<feature type="transmembrane region" description="Helical" evidence="6">
    <location>
        <begin position="622"/>
        <end position="640"/>
    </location>
</feature>
<feature type="region of interest" description="Disordered" evidence="5">
    <location>
        <begin position="233"/>
        <end position="311"/>
    </location>
</feature>
<evidence type="ECO:0000259" key="7">
    <source>
        <dbReference type="Pfam" id="PF25508"/>
    </source>
</evidence>
<keyword evidence="9" id="KW-1185">Reference proteome</keyword>
<protein>
    <recommendedName>
        <fullName evidence="7">TRPM-like domain-containing protein</fullName>
    </recommendedName>
</protein>
<dbReference type="EMBL" id="JAIWYP010000002">
    <property type="protein sequence ID" value="KAH3871595.1"/>
    <property type="molecule type" value="Genomic_DNA"/>
</dbReference>
<feature type="transmembrane region" description="Helical" evidence="6">
    <location>
        <begin position="661"/>
        <end position="688"/>
    </location>
</feature>
<evidence type="ECO:0000313" key="9">
    <source>
        <dbReference type="Proteomes" id="UP000828390"/>
    </source>
</evidence>
<reference evidence="8" key="2">
    <citation type="submission" date="2020-11" db="EMBL/GenBank/DDBJ databases">
        <authorList>
            <person name="McCartney M.A."/>
            <person name="Auch B."/>
            <person name="Kono T."/>
            <person name="Mallez S."/>
            <person name="Becker A."/>
            <person name="Gohl D.M."/>
            <person name="Silverstein K.A.T."/>
            <person name="Koren S."/>
            <person name="Bechman K.B."/>
            <person name="Herman A."/>
            <person name="Abrahante J.E."/>
            <person name="Garbe J."/>
        </authorList>
    </citation>
    <scope>NUCLEOTIDE SEQUENCE</scope>
    <source>
        <strain evidence="8">Duluth1</strain>
        <tissue evidence="8">Whole animal</tissue>
    </source>
</reference>
<evidence type="ECO:0000256" key="4">
    <source>
        <dbReference type="ARBA" id="ARBA00023136"/>
    </source>
</evidence>
<dbReference type="PANTHER" id="PTHR13800:SF12">
    <property type="entry name" value="TRANSIENT RECEPTOR POTENTIAL CATION CHANNEL SUBFAMILY M MEMBER-LIKE 2"/>
    <property type="match status" value="1"/>
</dbReference>
<reference evidence="8" key="1">
    <citation type="journal article" date="2019" name="bioRxiv">
        <title>The Genome of the Zebra Mussel, Dreissena polymorpha: A Resource for Invasive Species Research.</title>
        <authorList>
            <person name="McCartney M.A."/>
            <person name="Auch B."/>
            <person name="Kono T."/>
            <person name="Mallez S."/>
            <person name="Zhang Y."/>
            <person name="Obille A."/>
            <person name="Becker A."/>
            <person name="Abrahante J.E."/>
            <person name="Garbe J."/>
            <person name="Badalamenti J.P."/>
            <person name="Herman A."/>
            <person name="Mangelson H."/>
            <person name="Liachko I."/>
            <person name="Sullivan S."/>
            <person name="Sone E.D."/>
            <person name="Koren S."/>
            <person name="Silverstein K.A.T."/>
            <person name="Beckman K.B."/>
            <person name="Gohl D.M."/>
        </authorList>
    </citation>
    <scope>NUCLEOTIDE SEQUENCE</scope>
    <source>
        <strain evidence="8">Duluth1</strain>
        <tissue evidence="8">Whole animal</tissue>
    </source>
</reference>
<evidence type="ECO:0000256" key="3">
    <source>
        <dbReference type="ARBA" id="ARBA00022989"/>
    </source>
</evidence>
<dbReference type="GO" id="GO:0005886">
    <property type="term" value="C:plasma membrane"/>
    <property type="evidence" value="ECO:0007669"/>
    <property type="project" value="TreeGrafter"/>
</dbReference>
<feature type="compositionally biased region" description="Basic and acidic residues" evidence="5">
    <location>
        <begin position="233"/>
        <end position="244"/>
    </location>
</feature>
<feature type="region of interest" description="Disordered" evidence="5">
    <location>
        <begin position="207"/>
        <end position="226"/>
    </location>
</feature>
<feature type="transmembrane region" description="Helical" evidence="6">
    <location>
        <begin position="799"/>
        <end position="822"/>
    </location>
</feature>
<dbReference type="GO" id="GO:0099604">
    <property type="term" value="F:ligand-gated calcium channel activity"/>
    <property type="evidence" value="ECO:0007669"/>
    <property type="project" value="TreeGrafter"/>
</dbReference>
<dbReference type="Pfam" id="PF25508">
    <property type="entry name" value="TRPM2"/>
    <property type="match status" value="1"/>
</dbReference>
<keyword evidence="2 6" id="KW-0812">Transmembrane</keyword>
<dbReference type="AlphaFoldDB" id="A0A9D4M6C7"/>
<accession>A0A9D4M6C7</accession>
<dbReference type="InterPro" id="IPR057366">
    <property type="entry name" value="TRPM-like"/>
</dbReference>
<evidence type="ECO:0000256" key="5">
    <source>
        <dbReference type="SAM" id="MobiDB-lite"/>
    </source>
</evidence>
<evidence type="ECO:0000256" key="2">
    <source>
        <dbReference type="ARBA" id="ARBA00022692"/>
    </source>
</evidence>